<dbReference type="AlphaFoldDB" id="A0A401LW80"/>
<organism evidence="1 2">
    <name type="scientific">Bacteroides faecalis</name>
    <dbReference type="NCBI Taxonomy" id="2447885"/>
    <lineage>
        <taxon>Bacteria</taxon>
        <taxon>Pseudomonadati</taxon>
        <taxon>Bacteroidota</taxon>
        <taxon>Bacteroidia</taxon>
        <taxon>Bacteroidales</taxon>
        <taxon>Bacteroidaceae</taxon>
        <taxon>Bacteroides</taxon>
    </lineage>
</organism>
<reference evidence="1 2" key="1">
    <citation type="submission" date="2018-10" db="EMBL/GenBank/DDBJ databases">
        <title>Draft Genome Sequence of Bacteroides sp. KCTC 15687.</title>
        <authorList>
            <person name="Yu S.Y."/>
            <person name="Kim J.S."/>
            <person name="Oh B.S."/>
            <person name="Park S.H."/>
            <person name="Kang S.W."/>
            <person name="Park J.E."/>
            <person name="Choi S.H."/>
            <person name="Han K.I."/>
            <person name="Lee K.C."/>
            <person name="Eom M.K."/>
            <person name="Suh M.K."/>
            <person name="Lee D.H."/>
            <person name="Yoon H."/>
            <person name="Kim B."/>
            <person name="Yang S.J."/>
            <person name="Lee J.S."/>
            <person name="Lee J.H."/>
        </authorList>
    </citation>
    <scope>NUCLEOTIDE SEQUENCE [LARGE SCALE GENOMIC DNA]</scope>
    <source>
        <strain evidence="1 2">KCTC 15687</strain>
    </source>
</reference>
<evidence type="ECO:0000313" key="1">
    <source>
        <dbReference type="EMBL" id="GCB35774.1"/>
    </source>
</evidence>
<dbReference type="Proteomes" id="UP000288079">
    <property type="component" value="Unassembled WGS sequence"/>
</dbReference>
<proteinExistence type="predicted"/>
<sequence length="211" mass="24336">MDSFSDYSTYLFKAVGISCKKPKDFIWEKIETVAETQGTWEKRSLVSSYDGKMQSKDGNFLILYPNFAAATLNIGEGSSLDCGCSFIRRQMIYDMGKVSEQMLLSDYPDVGEGVIRIVGKDTPFNADTVFIVQIPLKEPYLEKYIYCLGIYACKSGRIPISFKCYFTDNGKAEETKYLLKFYKTIKYRKNSSYDHEKDLIILHELYLKFKK</sequence>
<comment type="caution">
    <text evidence="1">The sequence shown here is derived from an EMBL/GenBank/DDBJ whole genome shotgun (WGS) entry which is preliminary data.</text>
</comment>
<keyword evidence="2" id="KW-1185">Reference proteome</keyword>
<evidence type="ECO:0000313" key="2">
    <source>
        <dbReference type="Proteomes" id="UP000288079"/>
    </source>
</evidence>
<gene>
    <name evidence="1" type="ORF">KGMB02408_27190</name>
</gene>
<dbReference type="EMBL" id="BHWB01000008">
    <property type="protein sequence ID" value="GCB35774.1"/>
    <property type="molecule type" value="Genomic_DNA"/>
</dbReference>
<name>A0A401LW80_9BACE</name>
<accession>A0A401LW80</accession>
<protein>
    <submittedName>
        <fullName evidence="1">Uncharacterized protein</fullName>
    </submittedName>
</protein>